<evidence type="ECO:0000313" key="2">
    <source>
        <dbReference type="EnsemblPlants" id="OBART03G30390.1"/>
    </source>
</evidence>
<dbReference type="HOGENOM" id="CLU_124117_0_0_1"/>
<feature type="signal peptide" evidence="1">
    <location>
        <begin position="1"/>
        <end position="15"/>
    </location>
</feature>
<dbReference type="AlphaFoldDB" id="A0A0D3FMP8"/>
<accession>A0A0D3FMP8</accession>
<organism evidence="2">
    <name type="scientific">Oryza barthii</name>
    <dbReference type="NCBI Taxonomy" id="65489"/>
    <lineage>
        <taxon>Eukaryota</taxon>
        <taxon>Viridiplantae</taxon>
        <taxon>Streptophyta</taxon>
        <taxon>Embryophyta</taxon>
        <taxon>Tracheophyta</taxon>
        <taxon>Spermatophyta</taxon>
        <taxon>Magnoliopsida</taxon>
        <taxon>Liliopsida</taxon>
        <taxon>Poales</taxon>
        <taxon>Poaceae</taxon>
        <taxon>BOP clade</taxon>
        <taxon>Oryzoideae</taxon>
        <taxon>Oryzeae</taxon>
        <taxon>Oryzinae</taxon>
        <taxon>Oryza</taxon>
    </lineage>
</organism>
<dbReference type="Gramene" id="OBART03G30390.1">
    <property type="protein sequence ID" value="OBART03G30390.1"/>
    <property type="gene ID" value="OBART03G30390"/>
</dbReference>
<dbReference type="eggNOG" id="ENOG502R4R0">
    <property type="taxonomic scope" value="Eukaryota"/>
</dbReference>
<sequence>MALCLLSLLIPVVALEKIVLIEWNDVILRLTNITLSNEKDCFVWSLHKNGQFSVKSIYAAIMNCNVIFMSSYWLHFWSTMLPKEEQDTMRNSATLLKLVAKGLLFHYGWRSSIRIAS</sequence>
<reference evidence="2" key="2">
    <citation type="submission" date="2015-03" db="UniProtKB">
        <authorList>
            <consortium name="EnsemblPlants"/>
        </authorList>
    </citation>
    <scope>IDENTIFICATION</scope>
</reference>
<dbReference type="PaxDb" id="65489-OBART03G30390.1"/>
<feature type="chain" id="PRO_5012678125" evidence="1">
    <location>
        <begin position="16"/>
        <end position="117"/>
    </location>
</feature>
<evidence type="ECO:0000313" key="3">
    <source>
        <dbReference type="Proteomes" id="UP000026960"/>
    </source>
</evidence>
<evidence type="ECO:0000256" key="1">
    <source>
        <dbReference type="SAM" id="SignalP"/>
    </source>
</evidence>
<dbReference type="Proteomes" id="UP000026960">
    <property type="component" value="Chromosome 3"/>
</dbReference>
<protein>
    <submittedName>
        <fullName evidence="2">Uncharacterized protein</fullName>
    </submittedName>
</protein>
<keyword evidence="1" id="KW-0732">Signal</keyword>
<dbReference type="EnsemblPlants" id="OBART03G30390.1">
    <property type="protein sequence ID" value="OBART03G30390.1"/>
    <property type="gene ID" value="OBART03G30390"/>
</dbReference>
<dbReference type="STRING" id="65489.A0A0D3FMP8"/>
<name>A0A0D3FMP8_9ORYZ</name>
<keyword evidence="3" id="KW-1185">Reference proteome</keyword>
<reference evidence="2" key="1">
    <citation type="journal article" date="2009" name="Rice">
        <title>De Novo Next Generation Sequencing of Plant Genomes.</title>
        <authorList>
            <person name="Rounsley S."/>
            <person name="Marri P.R."/>
            <person name="Yu Y."/>
            <person name="He R."/>
            <person name="Sisneros N."/>
            <person name="Goicoechea J.L."/>
            <person name="Lee S.J."/>
            <person name="Angelova A."/>
            <person name="Kudrna D."/>
            <person name="Luo M."/>
            <person name="Affourtit J."/>
            <person name="Desany B."/>
            <person name="Knight J."/>
            <person name="Niazi F."/>
            <person name="Egholm M."/>
            <person name="Wing R.A."/>
        </authorList>
    </citation>
    <scope>NUCLEOTIDE SEQUENCE [LARGE SCALE GENOMIC DNA]</scope>
    <source>
        <strain evidence="2">cv. IRGC 105608</strain>
    </source>
</reference>
<proteinExistence type="predicted"/>